<reference evidence="2" key="1">
    <citation type="journal article" date="2020" name="Cell">
        <title>Large-Scale Comparative Analyses of Tick Genomes Elucidate Their Genetic Diversity and Vector Capacities.</title>
        <authorList>
            <consortium name="Tick Genome and Microbiome Consortium (TIGMIC)"/>
            <person name="Jia N."/>
            <person name="Wang J."/>
            <person name="Shi W."/>
            <person name="Du L."/>
            <person name="Sun Y."/>
            <person name="Zhan W."/>
            <person name="Jiang J.F."/>
            <person name="Wang Q."/>
            <person name="Zhang B."/>
            <person name="Ji P."/>
            <person name="Bell-Sakyi L."/>
            <person name="Cui X.M."/>
            <person name="Yuan T.T."/>
            <person name="Jiang B.G."/>
            <person name="Yang W.F."/>
            <person name="Lam T.T."/>
            <person name="Chang Q.C."/>
            <person name="Ding S.J."/>
            <person name="Wang X.J."/>
            <person name="Zhu J.G."/>
            <person name="Ruan X.D."/>
            <person name="Zhao L."/>
            <person name="Wei J.T."/>
            <person name="Ye R.Z."/>
            <person name="Que T.C."/>
            <person name="Du C.H."/>
            <person name="Zhou Y.H."/>
            <person name="Cheng J.X."/>
            <person name="Dai P.F."/>
            <person name="Guo W.B."/>
            <person name="Han X.H."/>
            <person name="Huang E.J."/>
            <person name="Li L.F."/>
            <person name="Wei W."/>
            <person name="Gao Y.C."/>
            <person name="Liu J.Z."/>
            <person name="Shao H.Z."/>
            <person name="Wang X."/>
            <person name="Wang C.C."/>
            <person name="Yang T.C."/>
            <person name="Huo Q.B."/>
            <person name="Li W."/>
            <person name="Chen H.Y."/>
            <person name="Chen S.E."/>
            <person name="Zhou L.G."/>
            <person name="Ni X.B."/>
            <person name="Tian J.H."/>
            <person name="Sheng Y."/>
            <person name="Liu T."/>
            <person name="Pan Y.S."/>
            <person name="Xia L.Y."/>
            <person name="Li J."/>
            <person name="Zhao F."/>
            <person name="Cao W.C."/>
        </authorList>
    </citation>
    <scope>NUCLEOTIDE SEQUENCE</scope>
    <source>
        <strain evidence="2">Rsan-2018</strain>
    </source>
</reference>
<reference evidence="2" key="2">
    <citation type="submission" date="2021-09" db="EMBL/GenBank/DDBJ databases">
        <authorList>
            <person name="Jia N."/>
            <person name="Wang J."/>
            <person name="Shi W."/>
            <person name="Du L."/>
            <person name="Sun Y."/>
            <person name="Zhan W."/>
            <person name="Jiang J."/>
            <person name="Wang Q."/>
            <person name="Zhang B."/>
            <person name="Ji P."/>
            <person name="Sakyi L.B."/>
            <person name="Cui X."/>
            <person name="Yuan T."/>
            <person name="Jiang B."/>
            <person name="Yang W."/>
            <person name="Lam T.T.-Y."/>
            <person name="Chang Q."/>
            <person name="Ding S."/>
            <person name="Wang X."/>
            <person name="Zhu J."/>
            <person name="Ruan X."/>
            <person name="Zhao L."/>
            <person name="Wei J."/>
            <person name="Que T."/>
            <person name="Du C."/>
            <person name="Cheng J."/>
            <person name="Dai P."/>
            <person name="Han X."/>
            <person name="Huang E."/>
            <person name="Gao Y."/>
            <person name="Liu J."/>
            <person name="Shao H."/>
            <person name="Ye R."/>
            <person name="Li L."/>
            <person name="Wei W."/>
            <person name="Wang X."/>
            <person name="Wang C."/>
            <person name="Huo Q."/>
            <person name="Li W."/>
            <person name="Guo W."/>
            <person name="Chen H."/>
            <person name="Chen S."/>
            <person name="Zhou L."/>
            <person name="Zhou L."/>
            <person name="Ni X."/>
            <person name="Tian J."/>
            <person name="Zhou Y."/>
            <person name="Sheng Y."/>
            <person name="Liu T."/>
            <person name="Pan Y."/>
            <person name="Xia L."/>
            <person name="Li J."/>
            <person name="Zhao F."/>
            <person name="Cao W."/>
        </authorList>
    </citation>
    <scope>NUCLEOTIDE SEQUENCE</scope>
    <source>
        <strain evidence="2">Rsan-2018</strain>
        <tissue evidence="2">Larvae</tissue>
    </source>
</reference>
<dbReference type="Pfam" id="PF04801">
    <property type="entry name" value="RPC5"/>
    <property type="match status" value="1"/>
</dbReference>
<dbReference type="PANTHER" id="PTHR12069">
    <property type="entry name" value="DNA-DIRECTED RNA POLYMERASES III 80 KDA POLYPEPTIDE RNA POLYMERASE III SUBUNIT 5"/>
    <property type="match status" value="1"/>
</dbReference>
<keyword evidence="3" id="KW-1185">Reference proteome</keyword>
<dbReference type="InterPro" id="IPR006886">
    <property type="entry name" value="RNA_pol_III_Rpc5"/>
</dbReference>
<dbReference type="GO" id="GO:0042797">
    <property type="term" value="P:tRNA transcription by RNA polymerase III"/>
    <property type="evidence" value="ECO:0007669"/>
    <property type="project" value="TreeGrafter"/>
</dbReference>
<organism evidence="2 3">
    <name type="scientific">Rhipicephalus sanguineus</name>
    <name type="common">Brown dog tick</name>
    <name type="synonym">Ixodes sanguineus</name>
    <dbReference type="NCBI Taxonomy" id="34632"/>
    <lineage>
        <taxon>Eukaryota</taxon>
        <taxon>Metazoa</taxon>
        <taxon>Ecdysozoa</taxon>
        <taxon>Arthropoda</taxon>
        <taxon>Chelicerata</taxon>
        <taxon>Arachnida</taxon>
        <taxon>Acari</taxon>
        <taxon>Parasitiformes</taxon>
        <taxon>Ixodida</taxon>
        <taxon>Ixodoidea</taxon>
        <taxon>Ixodidae</taxon>
        <taxon>Rhipicephalinae</taxon>
        <taxon>Rhipicephalus</taxon>
        <taxon>Rhipicephalus</taxon>
    </lineage>
</organism>
<dbReference type="VEuPathDB" id="VectorBase:RSAN_035414"/>
<feature type="region of interest" description="Disordered" evidence="1">
    <location>
        <begin position="1"/>
        <end position="100"/>
    </location>
</feature>
<feature type="region of interest" description="Disordered" evidence="1">
    <location>
        <begin position="472"/>
        <end position="523"/>
    </location>
</feature>
<comment type="caution">
    <text evidence="2">The sequence shown here is derived from an EMBL/GenBank/DDBJ whole genome shotgun (WGS) entry which is preliminary data.</text>
</comment>
<accession>A0A9D4PL01</accession>
<feature type="compositionally biased region" description="Low complexity" evidence="1">
    <location>
        <begin position="180"/>
        <end position="190"/>
    </location>
</feature>
<evidence type="ECO:0000313" key="2">
    <source>
        <dbReference type="EMBL" id="KAH7943611.1"/>
    </source>
</evidence>
<dbReference type="AlphaFoldDB" id="A0A9D4PL01"/>
<gene>
    <name evidence="2" type="ORF">HPB52_009471</name>
</gene>
<dbReference type="PANTHER" id="PTHR12069:SF0">
    <property type="entry name" value="DNA-DIRECTED RNA POLYMERASE III SUBUNIT RPC5"/>
    <property type="match status" value="1"/>
</dbReference>
<feature type="compositionally biased region" description="Basic and acidic residues" evidence="1">
    <location>
        <begin position="10"/>
        <end position="23"/>
    </location>
</feature>
<name>A0A9D4PL01_RHISA</name>
<evidence type="ECO:0000313" key="3">
    <source>
        <dbReference type="Proteomes" id="UP000821837"/>
    </source>
</evidence>
<dbReference type="GO" id="GO:0005666">
    <property type="term" value="C:RNA polymerase III complex"/>
    <property type="evidence" value="ECO:0007669"/>
    <property type="project" value="TreeGrafter"/>
</dbReference>
<protein>
    <recommendedName>
        <fullName evidence="4">DNA-directed RNA polymerase III subunit RPC5</fullName>
    </recommendedName>
</protein>
<evidence type="ECO:0000256" key="1">
    <source>
        <dbReference type="SAM" id="MobiDB-lite"/>
    </source>
</evidence>
<proteinExistence type="predicted"/>
<evidence type="ECO:0008006" key="4">
    <source>
        <dbReference type="Google" id="ProtNLM"/>
    </source>
</evidence>
<dbReference type="Proteomes" id="UP000821837">
    <property type="component" value="Unassembled WGS sequence"/>
</dbReference>
<feature type="compositionally biased region" description="Basic and acidic residues" evidence="1">
    <location>
        <begin position="197"/>
        <end position="209"/>
    </location>
</feature>
<feature type="region of interest" description="Disordered" evidence="1">
    <location>
        <begin position="145"/>
        <end position="221"/>
    </location>
</feature>
<sequence length="523" mass="57760">MTNQVMHIEPPVKAEADQFKRMESAATPDPATDIMIEPGTSDGAGHSIKAEPGSSKSVCQPAKAEPSASSPTSHMSAKIKTEPQDTGAIRPCPRVTTSSRDTYTMTSTIPITCPENYAMGLLLPGELHLTPLHAIVHMVPMHCRHQEGQSSGRADANATPPPVPRSGGRGSTAKKGPQASDNDSTTLSDSSIDEETSSDKRCKRFRQERSTQVQPEDDSEPWLEATVHNCYSEMSLFERELLVGPRDQEPDLQQFMSGDEQYLERLLTKDPTTRHPDDTRALIDAMPQGFPWQGLSMHVIGQLPLEDRITAILKNAKVVQFAKLMSLLPDTIKEETAIDVLHYVAVLVQGCWVVKSEELYPRRGFSEKTGVRSETLSKARDLLLYMYTETRHVKRSTFAETLTQGLCAFPAEDIKALLGDISRPTPDGWEFLLPYDADFANAHPDVVLKQQEEWDKRRDALSRTFRPSVMARLQKRRVSQGESSSTDGGGNATYRSRTTPKPGLSSRRSSSGSPATKLSKKTN</sequence>
<dbReference type="EMBL" id="JABSTV010001253">
    <property type="protein sequence ID" value="KAH7943611.1"/>
    <property type="molecule type" value="Genomic_DNA"/>
</dbReference>